<dbReference type="Proteomes" id="UP000196435">
    <property type="component" value="Unassembled WGS sequence"/>
</dbReference>
<dbReference type="PANTHER" id="PTHR37813:SF1">
    <property type="entry name" value="FELS-2 PROPHAGE PROTEIN"/>
    <property type="match status" value="1"/>
</dbReference>
<organism evidence="6 7">
    <name type="scientific">Xenorhabdus innexi</name>
    <dbReference type="NCBI Taxonomy" id="290109"/>
    <lineage>
        <taxon>Bacteria</taxon>
        <taxon>Pseudomonadati</taxon>
        <taxon>Pseudomonadota</taxon>
        <taxon>Gammaproteobacteria</taxon>
        <taxon>Enterobacterales</taxon>
        <taxon>Morganellaceae</taxon>
        <taxon>Xenorhabdus</taxon>
    </lineage>
</organism>
<dbReference type="OrthoDB" id="79849at2"/>
<dbReference type="RefSeq" id="WP_086955623.1">
    <property type="nucleotide sequence ID" value="NZ_CAWNQC010000046.1"/>
</dbReference>
<evidence type="ECO:0000313" key="5">
    <source>
        <dbReference type="EMBL" id="PHM36476.1"/>
    </source>
</evidence>
<dbReference type="Proteomes" id="UP000224871">
    <property type="component" value="Unassembled WGS sequence"/>
</dbReference>
<evidence type="ECO:0000259" key="4">
    <source>
        <dbReference type="Pfam" id="PF10145"/>
    </source>
</evidence>
<feature type="domain" description="Phage tail tape measure protein" evidence="4">
    <location>
        <begin position="108"/>
        <end position="260"/>
    </location>
</feature>
<evidence type="ECO:0000313" key="8">
    <source>
        <dbReference type="Proteomes" id="UP000224871"/>
    </source>
</evidence>
<accession>A0A1N6MU48</accession>
<dbReference type="Pfam" id="PF10145">
    <property type="entry name" value="PhageMin_Tail"/>
    <property type="match status" value="1"/>
</dbReference>
<keyword evidence="1" id="KW-1188">Viral release from host cell</keyword>
<name>A0A1N6MU48_9GAMM</name>
<reference evidence="6" key="2">
    <citation type="submission" date="2016-12" db="EMBL/GenBank/DDBJ databases">
        <authorList>
            <person name="Song W.-J."/>
            <person name="Kurnit D.M."/>
        </authorList>
    </citation>
    <scope>NUCLEOTIDE SEQUENCE [LARGE SCALE GENOMIC DNA]</scope>
    <source>
        <strain evidence="6">HGB1681</strain>
    </source>
</reference>
<dbReference type="InterPro" id="IPR010090">
    <property type="entry name" value="Phage_tape_meas"/>
</dbReference>
<evidence type="ECO:0000313" key="7">
    <source>
        <dbReference type="Proteomes" id="UP000196435"/>
    </source>
</evidence>
<sequence>MANLSTLTVGLLVNATAFKSQIMDAYRYAGRASERFSDKSVADTNKVKKSYSSLASQIKSVSGQLMMLAGMGFSLSTLISHTRQYGQALSDLSAITGATGEQLKKLDENAQRIGRTTEFGATRLAEAFKLMASAKPELLKSTEVLTLATEKAVILAQASGIDLPDATRALALSLNQFGASAEQADRFINVLAAGAKYGASEINETAQAIKNGGTAAAQSGISFEELGAAIQILAERGIKGGEAGTAMRNMILALERSTDKNLKPSIVGLSSALETLAGKNLSTAQAVKLFGRANVSAASNLVTGREKLEELTQALTGTQVAYEQAGARANNLGADLEVLASTFEGMAIKIGQSADGPLRTGVQNATSAINTLSENFNLVASVALHTLIPVMATKLTAGLRENITAWRATEKAARDVARQQAETAKRTMEQAHATLRSTEAQGKHIHYLERTNRLHSLSVNYSKEKSTLIRQETDALKLQTQAAGQLEAANRRLSYSYRALSAAGGFARGALAMIGGPFGAAMLAGSALYYFHQRAQEARASATNLKDAVLETKDALMQLSKVELSSKILNYRDALDKQKAETDKIWLDLQGKKNIVSGVGFGGLWANKTKAREDVIHAEAEYEKALKKRAVHQKQLEEAQAALNALEAGEKPKPLPDNTGGSGTGNPWTGRGADDDKKAKNTPILNQYRQLRFDIETAHTTSLGRISLSEQDVQRKLDKIGQSGLVSQQDIQRLRTLNTENHQKQRQELAEKYAPAKALVRQEKEANQALKALYDARLLTEQEYLSASKTLYQTSVKDKLSEQAKQIAAPRLDMAGEVDPVVQLQNQLAEQAALYDSYYRHGLISKERHEQLMTAATYRAKDAQFAAAKELYASQGDFQKMQMDLLDVVEQRTGNALTGMLTGTQSFSESMRELSASLAQSIIQDLIRIAVQALITKAISGFFGGAMGSTGASALSSTGGGLSSVGSGTTLTPDVWKSPIMNAKGGIYRSADLSQYSGQIVSSPTLFKFANGGGVMGEAGPEAILPLKRGSDGKLGVQALGGTGHQTTNHVSIVIHSDGNHEAKTTSGFESAGQDIAKFVDQRFRFLLHKSLRQGGELSVAIKGGR</sequence>
<feature type="coiled-coil region" evidence="2">
    <location>
        <begin position="414"/>
        <end position="441"/>
    </location>
</feature>
<evidence type="ECO:0000313" key="6">
    <source>
        <dbReference type="EMBL" id="SIP72398.1"/>
    </source>
</evidence>
<evidence type="ECO:0000256" key="1">
    <source>
        <dbReference type="ARBA" id="ARBA00022612"/>
    </source>
</evidence>
<keyword evidence="8" id="KW-1185">Reference proteome</keyword>
<reference evidence="5 8" key="3">
    <citation type="journal article" date="2017" name="Nat. Microbiol.">
        <title>Natural product diversity associated with the nematode symbionts Photorhabdus and Xenorhabdus.</title>
        <authorList>
            <person name="Tobias N.J."/>
            <person name="Wolff H."/>
            <person name="Djahanschiri B."/>
            <person name="Grundmann F."/>
            <person name="Kronenwerth M."/>
            <person name="Shi Y.M."/>
            <person name="Simonyi S."/>
            <person name="Grun P."/>
            <person name="Shapiro-Ilan D."/>
            <person name="Pidot S.J."/>
            <person name="Stinear T.P."/>
            <person name="Ebersberger I."/>
            <person name="Bode H.B."/>
        </authorList>
    </citation>
    <scope>NUCLEOTIDE SEQUENCE [LARGE SCALE GENOMIC DNA]</scope>
    <source>
        <strain evidence="5 8">DSM 16336</strain>
    </source>
</reference>
<evidence type="ECO:0000256" key="3">
    <source>
        <dbReference type="SAM" id="MobiDB-lite"/>
    </source>
</evidence>
<dbReference type="EMBL" id="FTLG01000051">
    <property type="protein sequence ID" value="SIP72398.1"/>
    <property type="molecule type" value="Genomic_DNA"/>
</dbReference>
<dbReference type="EMBL" id="NIBU01000014">
    <property type="protein sequence ID" value="PHM36476.1"/>
    <property type="molecule type" value="Genomic_DNA"/>
</dbReference>
<protein>
    <submittedName>
        <fullName evidence="5">Phage tail tape measure protein</fullName>
    </submittedName>
    <submittedName>
        <fullName evidence="6">Putative tapemeasure protein</fullName>
    </submittedName>
</protein>
<proteinExistence type="predicted"/>
<feature type="region of interest" description="Disordered" evidence="3">
    <location>
        <begin position="648"/>
        <end position="682"/>
    </location>
</feature>
<gene>
    <name evidence="5" type="ORF">Xinn_01616</name>
    <name evidence="6" type="ORF">XIS1_1440025</name>
</gene>
<dbReference type="NCBIfam" id="TIGR01760">
    <property type="entry name" value="tape_meas_TP901"/>
    <property type="match status" value="1"/>
</dbReference>
<keyword evidence="2" id="KW-0175">Coiled coil</keyword>
<evidence type="ECO:0000256" key="2">
    <source>
        <dbReference type="SAM" id="Coils"/>
    </source>
</evidence>
<dbReference type="PANTHER" id="PTHR37813">
    <property type="entry name" value="FELS-2 PROPHAGE PROTEIN"/>
    <property type="match status" value="1"/>
</dbReference>
<reference evidence="7" key="1">
    <citation type="submission" date="2016-12" db="EMBL/GenBank/DDBJ databases">
        <authorList>
            <person name="Gaudriault S."/>
        </authorList>
    </citation>
    <scope>NUCLEOTIDE SEQUENCE [LARGE SCALE GENOMIC DNA]</scope>
    <source>
        <strain evidence="7">HGB1681 (deposited as PTA-6826 in the American Type Culture Collection)</strain>
    </source>
</reference>
<dbReference type="AlphaFoldDB" id="A0A1N6MU48"/>